<dbReference type="EMBL" id="JBHSDC010000012">
    <property type="protein sequence ID" value="MFC4231632.1"/>
    <property type="molecule type" value="Genomic_DNA"/>
</dbReference>
<organism evidence="2 3">
    <name type="scientific">Parasediminibacterium paludis</name>
    <dbReference type="NCBI Taxonomy" id="908966"/>
    <lineage>
        <taxon>Bacteria</taxon>
        <taxon>Pseudomonadati</taxon>
        <taxon>Bacteroidota</taxon>
        <taxon>Chitinophagia</taxon>
        <taxon>Chitinophagales</taxon>
        <taxon>Chitinophagaceae</taxon>
        <taxon>Parasediminibacterium</taxon>
    </lineage>
</organism>
<protein>
    <recommendedName>
        <fullName evidence="4">MetA-pathway of phenol degradation</fullName>
    </recommendedName>
</protein>
<dbReference type="RefSeq" id="WP_379013182.1">
    <property type="nucleotide sequence ID" value="NZ_JBHSDC010000012.1"/>
</dbReference>
<evidence type="ECO:0000313" key="2">
    <source>
        <dbReference type="EMBL" id="MFC4231632.1"/>
    </source>
</evidence>
<gene>
    <name evidence="2" type="ORF">ACFOW1_07010</name>
</gene>
<evidence type="ECO:0000313" key="3">
    <source>
        <dbReference type="Proteomes" id="UP001595906"/>
    </source>
</evidence>
<comment type="caution">
    <text evidence="2">The sequence shown here is derived from an EMBL/GenBank/DDBJ whole genome shotgun (WGS) entry which is preliminary data.</text>
</comment>
<feature type="signal peptide" evidence="1">
    <location>
        <begin position="1"/>
        <end position="22"/>
    </location>
</feature>
<dbReference type="Proteomes" id="UP001595906">
    <property type="component" value="Unassembled WGS sequence"/>
</dbReference>
<keyword evidence="1" id="KW-0732">Signal</keyword>
<name>A0ABV8PUC3_9BACT</name>
<feature type="chain" id="PRO_5047460470" description="MetA-pathway of phenol degradation" evidence="1">
    <location>
        <begin position="23"/>
        <end position="263"/>
    </location>
</feature>
<proteinExistence type="predicted"/>
<evidence type="ECO:0008006" key="4">
    <source>
        <dbReference type="Google" id="ProtNLM"/>
    </source>
</evidence>
<evidence type="ECO:0000256" key="1">
    <source>
        <dbReference type="SAM" id="SignalP"/>
    </source>
</evidence>
<reference evidence="3" key="1">
    <citation type="journal article" date="2019" name="Int. J. Syst. Evol. Microbiol.">
        <title>The Global Catalogue of Microorganisms (GCM) 10K type strain sequencing project: providing services to taxonomists for standard genome sequencing and annotation.</title>
        <authorList>
            <consortium name="The Broad Institute Genomics Platform"/>
            <consortium name="The Broad Institute Genome Sequencing Center for Infectious Disease"/>
            <person name="Wu L."/>
            <person name="Ma J."/>
        </authorList>
    </citation>
    <scope>NUCLEOTIDE SEQUENCE [LARGE SCALE GENOMIC DNA]</scope>
    <source>
        <strain evidence="3">CECT 8010</strain>
    </source>
</reference>
<sequence>MKKLLQCMILMALCLSVLQAGAQDNYEIQVYGAQTMTKGSTMFELHSNFTGAGTRDIKNGVYPTNHIVHETLEITHGFKDNFEIGFYMFNALGDNGRSAYVGSHIRPRIAAPQAWHLPVGLSFSAEVGYQKSQYSEDDWTVELRPIIDKTFDKLYLSFNPTFDRSLHGLNKKDGFVFSPNFKASYAVSSVFSPGLEYYGSLGPLNNFSPANQQNQQLFLSLDVDFSPVWELNLGYGFGLTDATDKSIYKMILGRRIDWHHKKS</sequence>
<keyword evidence="3" id="KW-1185">Reference proteome</keyword>
<accession>A0ABV8PUC3</accession>